<dbReference type="InterPro" id="IPR000675">
    <property type="entry name" value="Cutinase/axe"/>
</dbReference>
<dbReference type="PANTHER" id="PTHR48250">
    <property type="entry name" value="CUTINASE 2-RELATED"/>
    <property type="match status" value="1"/>
</dbReference>
<evidence type="ECO:0000256" key="4">
    <source>
        <dbReference type="ARBA" id="ARBA00022729"/>
    </source>
</evidence>
<evidence type="ECO:0000256" key="6">
    <source>
        <dbReference type="ARBA" id="ARBA00023157"/>
    </source>
</evidence>
<accession>A0ABR3SW34</accession>
<keyword evidence="3" id="KW-0719">Serine esterase</keyword>
<organism evidence="9 10">
    <name type="scientific">Neofusicoccum ribis</name>
    <dbReference type="NCBI Taxonomy" id="45134"/>
    <lineage>
        <taxon>Eukaryota</taxon>
        <taxon>Fungi</taxon>
        <taxon>Dikarya</taxon>
        <taxon>Ascomycota</taxon>
        <taxon>Pezizomycotina</taxon>
        <taxon>Dothideomycetes</taxon>
        <taxon>Dothideomycetes incertae sedis</taxon>
        <taxon>Botryosphaeriales</taxon>
        <taxon>Botryosphaeriaceae</taxon>
        <taxon>Neofusicoccum</taxon>
    </lineage>
</organism>
<dbReference type="SUPFAM" id="SSF53474">
    <property type="entry name" value="alpha/beta-Hydrolases"/>
    <property type="match status" value="1"/>
</dbReference>
<name>A0ABR3SW34_9PEZI</name>
<evidence type="ECO:0000256" key="2">
    <source>
        <dbReference type="ARBA" id="ARBA00013095"/>
    </source>
</evidence>
<dbReference type="InterPro" id="IPR029058">
    <property type="entry name" value="AB_hydrolase_fold"/>
</dbReference>
<evidence type="ECO:0000313" key="9">
    <source>
        <dbReference type="EMBL" id="KAL1631115.1"/>
    </source>
</evidence>
<dbReference type="SMART" id="SM01110">
    <property type="entry name" value="Cutinase"/>
    <property type="match status" value="1"/>
</dbReference>
<evidence type="ECO:0000256" key="3">
    <source>
        <dbReference type="ARBA" id="ARBA00022487"/>
    </source>
</evidence>
<dbReference type="Proteomes" id="UP001521116">
    <property type="component" value="Unassembled WGS sequence"/>
</dbReference>
<evidence type="ECO:0000256" key="7">
    <source>
        <dbReference type="ARBA" id="ARBA00034045"/>
    </source>
</evidence>
<dbReference type="EMBL" id="JAJVDC020000041">
    <property type="protein sequence ID" value="KAL1631115.1"/>
    <property type="molecule type" value="Genomic_DNA"/>
</dbReference>
<keyword evidence="4 8" id="KW-0732">Signal</keyword>
<dbReference type="EC" id="3.1.1.74" evidence="2"/>
<evidence type="ECO:0000256" key="8">
    <source>
        <dbReference type="SAM" id="SignalP"/>
    </source>
</evidence>
<dbReference type="Gene3D" id="3.40.50.1820">
    <property type="entry name" value="alpha/beta hydrolase"/>
    <property type="match status" value="1"/>
</dbReference>
<protein>
    <recommendedName>
        <fullName evidence="2">cutinase</fullName>
        <ecNumber evidence="2">3.1.1.74</ecNumber>
    </recommendedName>
</protein>
<keyword evidence="10" id="KW-1185">Reference proteome</keyword>
<keyword evidence="5" id="KW-0378">Hydrolase</keyword>
<comment type="caution">
    <text evidence="9">The sequence shown here is derived from an EMBL/GenBank/DDBJ whole genome shotgun (WGS) entry which is preliminary data.</text>
</comment>
<sequence length="217" mass="21723">MVHLMSIPLFTLLALAAAAPFDGDLKLGMISRQAGGAANCKQMMVVFARGTTEPAPIGLIAGPPLQTALQGKVGAGNLDFQGVDYPADVAGFLAGGDAGGSKNMAQMVTQAVADCPNSDVVMVGYRTDSQGGQLVHNAAKQLDAATAAKVSSAVIFGDPDNPDPVAQIADQKVICANGDLICAGQAVILAPHLSYGSDAGEAADFISQNAKAGAAAA</sequence>
<keyword evidence="6" id="KW-1015">Disulfide bond</keyword>
<dbReference type="PANTHER" id="PTHR48250:SF1">
    <property type="entry name" value="CUTINASE"/>
    <property type="match status" value="1"/>
</dbReference>
<dbReference type="Pfam" id="PF01083">
    <property type="entry name" value="Cutinase"/>
    <property type="match status" value="1"/>
</dbReference>
<feature type="signal peptide" evidence="8">
    <location>
        <begin position="1"/>
        <end position="18"/>
    </location>
</feature>
<reference evidence="9 10" key="1">
    <citation type="submission" date="2024-02" db="EMBL/GenBank/DDBJ databases">
        <title>De novo assembly and annotation of 12 fungi associated with fruit tree decline syndrome in Ontario, Canada.</title>
        <authorList>
            <person name="Sulman M."/>
            <person name="Ellouze W."/>
            <person name="Ilyukhin E."/>
        </authorList>
    </citation>
    <scope>NUCLEOTIDE SEQUENCE [LARGE SCALE GENOMIC DNA]</scope>
    <source>
        <strain evidence="9 10">M1-105</strain>
    </source>
</reference>
<gene>
    <name evidence="9" type="ORF">SLS56_004503</name>
</gene>
<evidence type="ECO:0000256" key="1">
    <source>
        <dbReference type="ARBA" id="ARBA00007534"/>
    </source>
</evidence>
<comment type="similarity">
    <text evidence="1">Belongs to the cutinase family.</text>
</comment>
<comment type="catalytic activity">
    <reaction evidence="7">
        <text>cutin + H2O = cutin monomers.</text>
        <dbReference type="EC" id="3.1.1.74"/>
    </reaction>
</comment>
<dbReference type="PRINTS" id="PR00129">
    <property type="entry name" value="CUTINASE"/>
</dbReference>
<evidence type="ECO:0000313" key="10">
    <source>
        <dbReference type="Proteomes" id="UP001521116"/>
    </source>
</evidence>
<dbReference type="InterPro" id="IPR011150">
    <property type="entry name" value="Cutinase_monf"/>
</dbReference>
<proteinExistence type="inferred from homology"/>
<evidence type="ECO:0000256" key="5">
    <source>
        <dbReference type="ARBA" id="ARBA00022801"/>
    </source>
</evidence>
<feature type="chain" id="PRO_5045286952" description="cutinase" evidence="8">
    <location>
        <begin position="19"/>
        <end position="217"/>
    </location>
</feature>